<dbReference type="InterPro" id="IPR036259">
    <property type="entry name" value="MFS_trans_sf"/>
</dbReference>
<keyword evidence="9" id="KW-1185">Reference proteome</keyword>
<evidence type="ECO:0000256" key="5">
    <source>
        <dbReference type="ARBA" id="ARBA00022989"/>
    </source>
</evidence>
<dbReference type="EMBL" id="JACOOH010000002">
    <property type="protein sequence ID" value="MBC5620389.1"/>
    <property type="molecule type" value="Genomic_DNA"/>
</dbReference>
<evidence type="ECO:0000313" key="9">
    <source>
        <dbReference type="Proteomes" id="UP000646484"/>
    </source>
</evidence>
<keyword evidence="6 7" id="KW-0472">Membrane</keyword>
<proteinExistence type="predicted"/>
<name>A0ABR7CXR0_9BACT</name>
<comment type="subcellular location">
    <subcellularLocation>
        <location evidence="1">Cell membrane</location>
        <topology evidence="1">Multi-pass membrane protein</topology>
    </subcellularLocation>
</comment>
<feature type="transmembrane region" description="Helical" evidence="7">
    <location>
        <begin position="43"/>
        <end position="63"/>
    </location>
</feature>
<evidence type="ECO:0000256" key="1">
    <source>
        <dbReference type="ARBA" id="ARBA00004651"/>
    </source>
</evidence>
<feature type="transmembrane region" description="Helical" evidence="7">
    <location>
        <begin position="164"/>
        <end position="185"/>
    </location>
</feature>
<dbReference type="CDD" id="cd06173">
    <property type="entry name" value="MFS_MefA_like"/>
    <property type="match status" value="1"/>
</dbReference>
<dbReference type="SUPFAM" id="SSF103473">
    <property type="entry name" value="MFS general substrate transporter"/>
    <property type="match status" value="1"/>
</dbReference>
<keyword evidence="5 7" id="KW-1133">Transmembrane helix</keyword>
<accession>A0ABR7CXR0</accession>
<evidence type="ECO:0000256" key="6">
    <source>
        <dbReference type="ARBA" id="ARBA00023136"/>
    </source>
</evidence>
<dbReference type="InterPro" id="IPR011701">
    <property type="entry name" value="MFS"/>
</dbReference>
<feature type="transmembrane region" description="Helical" evidence="7">
    <location>
        <begin position="309"/>
        <end position="332"/>
    </location>
</feature>
<evidence type="ECO:0000256" key="3">
    <source>
        <dbReference type="ARBA" id="ARBA00022475"/>
    </source>
</evidence>
<evidence type="ECO:0000256" key="2">
    <source>
        <dbReference type="ARBA" id="ARBA00022448"/>
    </source>
</evidence>
<feature type="transmembrane region" description="Helical" evidence="7">
    <location>
        <begin position="344"/>
        <end position="368"/>
    </location>
</feature>
<dbReference type="RefSeq" id="WP_186975179.1">
    <property type="nucleotide sequence ID" value="NZ_JACOOH010000002.1"/>
</dbReference>
<dbReference type="Pfam" id="PF07690">
    <property type="entry name" value="MFS_1"/>
    <property type="match status" value="1"/>
</dbReference>
<feature type="transmembrane region" description="Helical" evidence="7">
    <location>
        <begin position="139"/>
        <end position="158"/>
    </location>
</feature>
<feature type="transmembrane region" description="Helical" evidence="7">
    <location>
        <begin position="283"/>
        <end position="303"/>
    </location>
</feature>
<feature type="transmembrane region" description="Helical" evidence="7">
    <location>
        <begin position="75"/>
        <end position="95"/>
    </location>
</feature>
<sequence>MAKRKNWFSLFFTNYLGVLNDNFLKTLACFICIAWVGKENESMVVTLASAALVIPYLLFSPLAGRLAKIYKKRKIVVWAKFAEMLIMLVAAAGFLAHSTSLVLGSILLMGLQSALFSPSKYGLIRDIGGEEGISFGSGAMEMFAFVGILTGTLMAAFLSESAGIPVLCAILFGVALFGWLSSLTIRANESEPLKESHETLNPLKFVKDMFLRAKAFKGLNLIVVGLATFWFIGSMIQMVLIVYCRSDLGMSDSETGIVMSLAAIGIGAGCYLAGVLSRHDVELGLVPCGGITTGLMLLAIFIFDAGGVFFAVLVFFAAFFSGMFKVPLDAWIQANVKGRELGDMLAYSNLITFLFMLFASGCFGAINMFFDSRIVFIFLAVLTFAITFILFVRVTEVRERFRKLRIVKFFYGSKV</sequence>
<evidence type="ECO:0000256" key="4">
    <source>
        <dbReference type="ARBA" id="ARBA00022692"/>
    </source>
</evidence>
<keyword evidence="2" id="KW-0813">Transport</keyword>
<dbReference type="PANTHER" id="PTHR43266">
    <property type="entry name" value="MACROLIDE-EFFLUX PROTEIN"/>
    <property type="match status" value="1"/>
</dbReference>
<keyword evidence="4 7" id="KW-0812">Transmembrane</keyword>
<gene>
    <name evidence="8" type="ORF">H8S64_04695</name>
</gene>
<evidence type="ECO:0000313" key="8">
    <source>
        <dbReference type="EMBL" id="MBC5620389.1"/>
    </source>
</evidence>
<feature type="transmembrane region" description="Helical" evidence="7">
    <location>
        <begin position="101"/>
        <end position="118"/>
    </location>
</feature>
<dbReference type="Gene3D" id="1.20.1250.20">
    <property type="entry name" value="MFS general substrate transporter like domains"/>
    <property type="match status" value="1"/>
</dbReference>
<feature type="transmembrane region" description="Helical" evidence="7">
    <location>
        <begin position="12"/>
        <end position="37"/>
    </location>
</feature>
<reference evidence="8 9" key="1">
    <citation type="submission" date="2020-08" db="EMBL/GenBank/DDBJ databases">
        <title>Genome public.</title>
        <authorList>
            <person name="Liu C."/>
            <person name="Sun Q."/>
        </authorList>
    </citation>
    <scope>NUCLEOTIDE SEQUENCE [LARGE SCALE GENOMIC DNA]</scope>
    <source>
        <strain evidence="8 9">NSJ-56</strain>
    </source>
</reference>
<dbReference type="PANTHER" id="PTHR43266:SF2">
    <property type="entry name" value="MAJOR FACILITATOR SUPERFAMILY (MFS) PROFILE DOMAIN-CONTAINING PROTEIN"/>
    <property type="match status" value="1"/>
</dbReference>
<evidence type="ECO:0000256" key="7">
    <source>
        <dbReference type="SAM" id="Phobius"/>
    </source>
</evidence>
<organism evidence="8 9">
    <name type="scientific">Butyricimonas hominis</name>
    <dbReference type="NCBI Taxonomy" id="2763032"/>
    <lineage>
        <taxon>Bacteria</taxon>
        <taxon>Pseudomonadati</taxon>
        <taxon>Bacteroidota</taxon>
        <taxon>Bacteroidia</taxon>
        <taxon>Bacteroidales</taxon>
        <taxon>Odoribacteraceae</taxon>
        <taxon>Butyricimonas</taxon>
    </lineage>
</organism>
<protein>
    <submittedName>
        <fullName evidence="8">MFS transporter</fullName>
    </submittedName>
</protein>
<dbReference type="Proteomes" id="UP000646484">
    <property type="component" value="Unassembled WGS sequence"/>
</dbReference>
<feature type="transmembrane region" description="Helical" evidence="7">
    <location>
        <begin position="219"/>
        <end position="243"/>
    </location>
</feature>
<comment type="caution">
    <text evidence="8">The sequence shown here is derived from an EMBL/GenBank/DDBJ whole genome shotgun (WGS) entry which is preliminary data.</text>
</comment>
<feature type="transmembrane region" description="Helical" evidence="7">
    <location>
        <begin position="255"/>
        <end position="276"/>
    </location>
</feature>
<keyword evidence="3" id="KW-1003">Cell membrane</keyword>
<feature type="transmembrane region" description="Helical" evidence="7">
    <location>
        <begin position="374"/>
        <end position="395"/>
    </location>
</feature>